<dbReference type="Pfam" id="PF02743">
    <property type="entry name" value="dCache_1"/>
    <property type="match status" value="1"/>
</dbReference>
<keyword evidence="3" id="KW-0488">Methylation</keyword>
<dbReference type="CDD" id="cd11386">
    <property type="entry name" value="MCP_signal"/>
    <property type="match status" value="1"/>
</dbReference>
<dbReference type="GO" id="GO:0005886">
    <property type="term" value="C:plasma membrane"/>
    <property type="evidence" value="ECO:0007669"/>
    <property type="project" value="UniProtKB-SubCell"/>
</dbReference>
<keyword evidence="11" id="KW-0175">Coiled coil</keyword>
<evidence type="ECO:0000256" key="8">
    <source>
        <dbReference type="ARBA" id="ARBA00023224"/>
    </source>
</evidence>
<dbReference type="CDD" id="cd12912">
    <property type="entry name" value="PDC2_MCP_like"/>
    <property type="match status" value="1"/>
</dbReference>
<dbReference type="SMART" id="SM00283">
    <property type="entry name" value="MA"/>
    <property type="match status" value="1"/>
</dbReference>
<dbReference type="PROSITE" id="PS50111">
    <property type="entry name" value="CHEMOTAXIS_TRANSDUC_2"/>
    <property type="match status" value="1"/>
</dbReference>
<dbReference type="InterPro" id="IPR029151">
    <property type="entry name" value="Sensor-like_sf"/>
</dbReference>
<dbReference type="CDD" id="cd06225">
    <property type="entry name" value="HAMP"/>
    <property type="match status" value="1"/>
</dbReference>
<evidence type="ECO:0000256" key="1">
    <source>
        <dbReference type="ARBA" id="ARBA00004651"/>
    </source>
</evidence>
<protein>
    <submittedName>
        <fullName evidence="15">Methyl-accepting chemotaxis protein</fullName>
    </submittedName>
</protein>
<dbReference type="InterPro" id="IPR003660">
    <property type="entry name" value="HAMP_dom"/>
</dbReference>
<keyword evidence="4" id="KW-0145">Chemotaxis</keyword>
<evidence type="ECO:0000259" key="13">
    <source>
        <dbReference type="PROSITE" id="PS50111"/>
    </source>
</evidence>
<comment type="caution">
    <text evidence="15">The sequence shown here is derived from an EMBL/GenBank/DDBJ whole genome shotgun (WGS) entry which is preliminary data.</text>
</comment>
<evidence type="ECO:0000259" key="14">
    <source>
        <dbReference type="PROSITE" id="PS50885"/>
    </source>
</evidence>
<comment type="similarity">
    <text evidence="9">Belongs to the methyl-accepting chemotaxis (MCP) protein family.</text>
</comment>
<evidence type="ECO:0000313" key="16">
    <source>
        <dbReference type="Proteomes" id="UP000321558"/>
    </source>
</evidence>
<dbReference type="GO" id="GO:0007165">
    <property type="term" value="P:signal transduction"/>
    <property type="evidence" value="ECO:0007669"/>
    <property type="project" value="UniProtKB-KW"/>
</dbReference>
<sequence length="658" mass="71345">MKKKNKEINGVKRKLVISFSSILIIPIVLIGFLTYNSSVNSMQAQQEQQVNEIITLMGQNIEDTLALKSRDIDVFAENTRGDQIEEEDDELTIVVGQYLHFHDEVDKVYFGSEEGTLVIQPETELPDDFDARDRPWYIEAMEAPGELIISDPYPTEALDGDMVVTLSKALADGSGVVGIDLSMDFVQEMASSVEIGESGYPVLLDRGGNVIFHPENEIGAQMEESFYNQVSAENAGAFEYTENNESKILVYDTDDFTGWTLAGSIDYSEVQDNAASIIKTLIIVMTAAFLIGCVINAVTIQSILRPINGLKRRAKVISTGDLTEEIKVVKNDEIGQLGNAFNEMQSSLRELIRDVEVNAQQVAASAEELNANADQMTNSSEQVSLAVQEVSSSAEDQLNGTEDSVNSLEEVSTGVGRIVESSTKVSEYVTQMSGQADVGGQAVSNTLNQMTSIQSSVEDTNKDITSLLERSKEVNTILKAITDISEQTNLLALNAAIEAARAGEHGKGFAVVADEVRKLAEQSKASASEISAIVQGIQSDVQNAVEKMERVASSVNDGLDVSYDAIDKFGEIIRTSDSIKPQMEEVTAISEQMSAVVEQVTATANNLAAIARTNAATSEEVAASTEEQLASMQEISASAKSLSSMAEELTEKVKMYKY</sequence>
<reference evidence="15 16" key="1">
    <citation type="submission" date="2019-07" db="EMBL/GenBank/DDBJ databases">
        <title>Whole genome shotgun sequence of Oceanobacillus sojae NBRC 105379.</title>
        <authorList>
            <person name="Hosoyama A."/>
            <person name="Uohara A."/>
            <person name="Ohji S."/>
            <person name="Ichikawa N."/>
        </authorList>
    </citation>
    <scope>NUCLEOTIDE SEQUENCE [LARGE SCALE GENOMIC DNA]</scope>
    <source>
        <strain evidence="15 16">NBRC 105379</strain>
    </source>
</reference>
<dbReference type="GO" id="GO:0006935">
    <property type="term" value="P:chemotaxis"/>
    <property type="evidence" value="ECO:0007669"/>
    <property type="project" value="UniProtKB-KW"/>
</dbReference>
<dbReference type="Gene3D" id="1.10.8.500">
    <property type="entry name" value="HAMP domain in histidine kinase"/>
    <property type="match status" value="1"/>
</dbReference>
<dbReference type="SMART" id="SM00304">
    <property type="entry name" value="HAMP"/>
    <property type="match status" value="1"/>
</dbReference>
<comment type="subcellular location">
    <subcellularLocation>
        <location evidence="1">Cell membrane</location>
        <topology evidence="1">Multi-pass membrane protein</topology>
    </subcellularLocation>
</comment>
<evidence type="ECO:0000313" key="15">
    <source>
        <dbReference type="EMBL" id="GEN87718.1"/>
    </source>
</evidence>
<evidence type="ECO:0000256" key="6">
    <source>
        <dbReference type="ARBA" id="ARBA00022989"/>
    </source>
</evidence>
<dbReference type="STRING" id="582851.GCA_900162665_01029"/>
<dbReference type="Pfam" id="PF00672">
    <property type="entry name" value="HAMP"/>
    <property type="match status" value="1"/>
</dbReference>
<evidence type="ECO:0000256" key="12">
    <source>
        <dbReference type="SAM" id="Phobius"/>
    </source>
</evidence>
<dbReference type="Pfam" id="PF00015">
    <property type="entry name" value="MCPsignal"/>
    <property type="match status" value="1"/>
</dbReference>
<keyword evidence="7 12" id="KW-0472">Membrane</keyword>
<name>A0A511ZJU7_9BACI</name>
<evidence type="ECO:0000256" key="2">
    <source>
        <dbReference type="ARBA" id="ARBA00022475"/>
    </source>
</evidence>
<dbReference type="PANTHER" id="PTHR32089">
    <property type="entry name" value="METHYL-ACCEPTING CHEMOTAXIS PROTEIN MCPB"/>
    <property type="match status" value="1"/>
</dbReference>
<evidence type="ECO:0000256" key="4">
    <source>
        <dbReference type="ARBA" id="ARBA00022500"/>
    </source>
</evidence>
<keyword evidence="8 10" id="KW-0807">Transducer</keyword>
<dbReference type="PRINTS" id="PR00260">
    <property type="entry name" value="CHEMTRNSDUCR"/>
</dbReference>
<keyword evidence="16" id="KW-1185">Reference proteome</keyword>
<dbReference type="CDD" id="cd18773">
    <property type="entry name" value="PDC1_HK_sensor"/>
    <property type="match status" value="1"/>
</dbReference>
<proteinExistence type="inferred from homology"/>
<keyword evidence="6 12" id="KW-1133">Transmembrane helix</keyword>
<dbReference type="AlphaFoldDB" id="A0A511ZJU7"/>
<keyword evidence="2" id="KW-1003">Cell membrane</keyword>
<dbReference type="SUPFAM" id="SSF58104">
    <property type="entry name" value="Methyl-accepting chemotaxis protein (MCP) signaling domain"/>
    <property type="match status" value="1"/>
</dbReference>
<feature type="domain" description="Methyl-accepting transducer" evidence="13">
    <location>
        <begin position="372"/>
        <end position="608"/>
    </location>
</feature>
<keyword evidence="5 12" id="KW-0812">Transmembrane</keyword>
<feature type="transmembrane region" description="Helical" evidence="12">
    <location>
        <begin position="281"/>
        <end position="304"/>
    </location>
</feature>
<dbReference type="PROSITE" id="PS50885">
    <property type="entry name" value="HAMP"/>
    <property type="match status" value="1"/>
</dbReference>
<evidence type="ECO:0000256" key="10">
    <source>
        <dbReference type="PROSITE-ProRule" id="PRU00284"/>
    </source>
</evidence>
<evidence type="ECO:0000256" key="7">
    <source>
        <dbReference type="ARBA" id="ARBA00023136"/>
    </source>
</evidence>
<dbReference type="InterPro" id="IPR033479">
    <property type="entry name" value="dCache_1"/>
</dbReference>
<feature type="domain" description="HAMP" evidence="14">
    <location>
        <begin position="301"/>
        <end position="353"/>
    </location>
</feature>
<feature type="coiled-coil region" evidence="11">
    <location>
        <begin position="352"/>
        <end position="379"/>
    </location>
</feature>
<accession>A0A511ZJU7</accession>
<evidence type="ECO:0000256" key="3">
    <source>
        <dbReference type="ARBA" id="ARBA00022481"/>
    </source>
</evidence>
<organism evidence="15 16">
    <name type="scientific">Oceanobacillus sojae</name>
    <dbReference type="NCBI Taxonomy" id="582851"/>
    <lineage>
        <taxon>Bacteria</taxon>
        <taxon>Bacillati</taxon>
        <taxon>Bacillota</taxon>
        <taxon>Bacilli</taxon>
        <taxon>Bacillales</taxon>
        <taxon>Bacillaceae</taxon>
        <taxon>Oceanobacillus</taxon>
    </lineage>
</organism>
<evidence type="ECO:0000256" key="5">
    <source>
        <dbReference type="ARBA" id="ARBA00022692"/>
    </source>
</evidence>
<dbReference type="EMBL" id="BJYM01000009">
    <property type="protein sequence ID" value="GEN87718.1"/>
    <property type="molecule type" value="Genomic_DNA"/>
</dbReference>
<dbReference type="PANTHER" id="PTHR32089:SF114">
    <property type="entry name" value="METHYL-ACCEPTING CHEMOTAXIS PROTEIN MCPB"/>
    <property type="match status" value="1"/>
</dbReference>
<dbReference type="SUPFAM" id="SSF103190">
    <property type="entry name" value="Sensory domain-like"/>
    <property type="match status" value="1"/>
</dbReference>
<gene>
    <name evidence="15" type="ORF">OSO01_24570</name>
</gene>
<evidence type="ECO:0000256" key="11">
    <source>
        <dbReference type="SAM" id="Coils"/>
    </source>
</evidence>
<evidence type="ECO:0000256" key="9">
    <source>
        <dbReference type="ARBA" id="ARBA00029447"/>
    </source>
</evidence>
<dbReference type="Gene3D" id="1.10.287.950">
    <property type="entry name" value="Methyl-accepting chemotaxis protein"/>
    <property type="match status" value="1"/>
</dbReference>
<dbReference type="Proteomes" id="UP000321558">
    <property type="component" value="Unassembled WGS sequence"/>
</dbReference>
<dbReference type="Gene3D" id="3.30.450.20">
    <property type="entry name" value="PAS domain"/>
    <property type="match status" value="2"/>
</dbReference>
<dbReference type="GO" id="GO:0004888">
    <property type="term" value="F:transmembrane signaling receptor activity"/>
    <property type="evidence" value="ECO:0007669"/>
    <property type="project" value="InterPro"/>
</dbReference>
<dbReference type="InterPro" id="IPR004089">
    <property type="entry name" value="MCPsignal_dom"/>
</dbReference>
<feature type="transmembrane region" description="Helical" evidence="12">
    <location>
        <begin position="15"/>
        <end position="35"/>
    </location>
</feature>
<dbReference type="InterPro" id="IPR004090">
    <property type="entry name" value="Chemotax_Me-accpt_rcpt"/>
</dbReference>